<gene>
    <name evidence="1" type="ORF">SAMN04490355_10606</name>
</gene>
<dbReference type="EMBL" id="FOTS01000060">
    <property type="protein sequence ID" value="SFM24420.1"/>
    <property type="molecule type" value="Genomic_DNA"/>
</dbReference>
<proteinExistence type="predicted"/>
<evidence type="ECO:0000313" key="2">
    <source>
        <dbReference type="Proteomes" id="UP000199520"/>
    </source>
</evidence>
<dbReference type="Proteomes" id="UP000199520">
    <property type="component" value="Unassembled WGS sequence"/>
</dbReference>
<sequence>MKKQTITNVNIIKSLVNGFDKDYSDSVNFDEGFIADDEGNLNFKESLFVARAHGIRETDGKEHGTCIAVYQENEDISDSDKDTYDVFVSTDLQSMTIYNGCIEAKALKIIEENKELIRFSDYVTIKAEITHQPICHFCGRTLAEVISNTKNNDSDIIIARGGGGICLQCANVAFNIFEAKEPNEFLMHPGAIF</sequence>
<accession>A0A1I4P9Y1</accession>
<name>A0A1I4P9Y1_9FIRM</name>
<dbReference type="STRING" id="1123291.SAMN04490355_10606"/>
<keyword evidence="2" id="KW-1185">Reference proteome</keyword>
<organism evidence="1 2">
    <name type="scientific">Pelosinus propionicus DSM 13327</name>
    <dbReference type="NCBI Taxonomy" id="1123291"/>
    <lineage>
        <taxon>Bacteria</taxon>
        <taxon>Bacillati</taxon>
        <taxon>Bacillota</taxon>
        <taxon>Negativicutes</taxon>
        <taxon>Selenomonadales</taxon>
        <taxon>Sporomusaceae</taxon>
        <taxon>Pelosinus</taxon>
    </lineage>
</organism>
<protein>
    <submittedName>
        <fullName evidence="1">Uncharacterized protein</fullName>
    </submittedName>
</protein>
<reference evidence="2" key="1">
    <citation type="submission" date="2016-10" db="EMBL/GenBank/DDBJ databases">
        <authorList>
            <person name="Varghese N."/>
            <person name="Submissions S."/>
        </authorList>
    </citation>
    <scope>NUCLEOTIDE SEQUENCE [LARGE SCALE GENOMIC DNA]</scope>
    <source>
        <strain evidence="2">DSM 13327</strain>
    </source>
</reference>
<evidence type="ECO:0000313" key="1">
    <source>
        <dbReference type="EMBL" id="SFM24420.1"/>
    </source>
</evidence>
<dbReference type="RefSeq" id="WP_090943045.1">
    <property type="nucleotide sequence ID" value="NZ_FOTS01000060.1"/>
</dbReference>
<dbReference type="AlphaFoldDB" id="A0A1I4P9Y1"/>